<evidence type="ECO:0000313" key="6">
    <source>
        <dbReference type="EMBL" id="AUX40190.1"/>
    </source>
</evidence>
<evidence type="ECO:0000256" key="4">
    <source>
        <dbReference type="SAM" id="Phobius"/>
    </source>
</evidence>
<dbReference type="SUPFAM" id="SSF52540">
    <property type="entry name" value="P-loop containing nucleoside triphosphate hydrolases"/>
    <property type="match status" value="1"/>
</dbReference>
<proteinExistence type="predicted"/>
<feature type="region of interest" description="Disordered" evidence="3">
    <location>
        <begin position="1237"/>
        <end position="1256"/>
    </location>
</feature>
<dbReference type="Gene3D" id="3.40.50.300">
    <property type="entry name" value="P-loop containing nucleotide triphosphate hydrolases"/>
    <property type="match status" value="1"/>
</dbReference>
<feature type="repeat" description="WD" evidence="1">
    <location>
        <begin position="1077"/>
        <end position="1110"/>
    </location>
</feature>
<dbReference type="Pfam" id="PF20703">
    <property type="entry name" value="nSTAND1"/>
    <property type="match status" value="1"/>
</dbReference>
<dbReference type="InterPro" id="IPR015943">
    <property type="entry name" value="WD40/YVTN_repeat-like_dom_sf"/>
</dbReference>
<protein>
    <recommendedName>
        <fullName evidence="5">Novel STAND NTPase 1 domain-containing protein</fullName>
    </recommendedName>
</protein>
<feature type="repeat" description="WD" evidence="1">
    <location>
        <begin position="1035"/>
        <end position="1076"/>
    </location>
</feature>
<dbReference type="SUPFAM" id="SSF50978">
    <property type="entry name" value="WD40 repeat-like"/>
    <property type="match status" value="3"/>
</dbReference>
<feature type="coiled-coil region" evidence="2">
    <location>
        <begin position="358"/>
        <end position="385"/>
    </location>
</feature>
<dbReference type="Proteomes" id="UP000238348">
    <property type="component" value="Chromosome"/>
</dbReference>
<dbReference type="InterPro" id="IPR001680">
    <property type="entry name" value="WD40_rpt"/>
</dbReference>
<dbReference type="InterPro" id="IPR049052">
    <property type="entry name" value="nSTAND1"/>
</dbReference>
<feature type="repeat" description="WD" evidence="1">
    <location>
        <begin position="544"/>
        <end position="589"/>
    </location>
</feature>
<feature type="domain" description="Novel STAND NTPase 1" evidence="5">
    <location>
        <begin position="4"/>
        <end position="377"/>
    </location>
</feature>
<evidence type="ECO:0000259" key="5">
    <source>
        <dbReference type="Pfam" id="PF20703"/>
    </source>
</evidence>
<reference evidence="6 7" key="1">
    <citation type="submission" date="2015-09" db="EMBL/GenBank/DDBJ databases">
        <title>Sorangium comparison.</title>
        <authorList>
            <person name="Zaburannyi N."/>
            <person name="Bunk B."/>
            <person name="Overmann J."/>
            <person name="Mueller R."/>
        </authorList>
    </citation>
    <scope>NUCLEOTIDE SEQUENCE [LARGE SCALE GENOMIC DNA]</scope>
    <source>
        <strain evidence="6 7">So ce26</strain>
    </source>
</reference>
<dbReference type="PROSITE" id="PS50082">
    <property type="entry name" value="WD_REPEATS_2"/>
    <property type="match status" value="7"/>
</dbReference>
<keyword evidence="1" id="KW-0853">WD repeat</keyword>
<keyword evidence="4" id="KW-1133">Transmembrane helix</keyword>
<dbReference type="OrthoDB" id="5391607at2"/>
<dbReference type="RefSeq" id="WP_104978037.1">
    <property type="nucleotide sequence ID" value="NZ_CP012673.1"/>
</dbReference>
<evidence type="ECO:0000313" key="7">
    <source>
        <dbReference type="Proteomes" id="UP000238348"/>
    </source>
</evidence>
<feature type="repeat" description="WD" evidence="1">
    <location>
        <begin position="742"/>
        <end position="776"/>
    </location>
</feature>
<sequence length="1358" mass="145653">MKNPFPGPQPYRAADRERFFGRESLSYKLADAILANRCVTVYGPSGAGKSSLAQASVLPALAERHDVRLIHVDTWPEGQEPTRWLAEAMYAGLGLGALATEAAPREAVLAAAKGAARASSRLMVIYLDQIEQLLFARRAADETRPFFECLEELADLPLRTVRVVLSLREDYLGRFRDRLRDMRRITENGLRVGPLTVAELTEAVVMAAASGDPPQSWSTEQMRSLMLQVRVVGQSATDEAEAQSVYAQIVCRALFEERAEGKALEATEAEAVLRRYLEATLAALGPLRAQAQLLLEDHLVSADGSRTLRTERELGRIVGQSDLESILKQLEGAAILRAEEHQGSRYFEIGHDWLARWVSEQRQERERTEEQKRVEAEQARQLAKAREHQRRLRRLAVAALVVAALVGAAAVVALIARAQAVAAQRSAEEARRQAERAEQAAARERDEANDLRVMTGYLALRSQGDPAGAMKLLSEVKKPEERAGWIAYANEALRANALFVTLRGHRQHLVAAVFSPDGRRVLTASADRTARVWSADGTGQAIVLEGHAGEITSAAFSPGEDPSKLRVLTTSADGAARLWSLRGAEATSIVLPGKGADDTGKLTVVTSGAWSPDGERVVVASIVTEPADPRNPAGQRKQTVVTRVHAAADGRILGEHTAHNALVHRAAFVDDTRVVTASEDGSARVWDGATGGKIVQLSGHAAPVLFVTVNREARLLVTTSRDAKARVFRIEHDGSIPLHATLEGHTREVVHAAVRRDGKLVATASADRTARLWSLEGQPRKGEEVVLSGHAGAVTFVAFHPTDTRLVATASSDHVGRIFHVDAPGEPFLLSGHDAPLRSIAWSPAGDRLVSAAASSDRSASADHTARVWTAPPAAWIAPPTRRPRGAAEGASAVFHAAAFSGDGRVFVAAYDDGTVELRDMSGESEPVSLAAQNDKARRWISAAALSPDGGRVALASLGVAPGDGTAPGENAFGTKHVLYVYQRREPDRPVKQVDVGAGLRHLAWSAAGDRIAAALEDGTALVFRTEGDAPPAVFRGHTAWLTSATLSPDGRYLVTTSLDRTALVFDVERGGAPLERHAHPDAVYSAAFDPTGRRIATACGDGKVRLFEVGGSAGPVALDGKAGELSRVAWSADGTRIAAASMAGTIVVWSGLAWPVNGARSPSVLEVKAPTVALAFLDGGQKLIGAAADRTYSWELDIGKLKRDLQDTNRDCLPLEERALYLNEPPDVAARSFQECERAHGRPDPPTPPQPPADDRDLVRARVLVLPGNAEVEIEGAPIRRRDGLIELSGRVGDRRRLSIVEGNLSIEKDVTIGPNGASPSMIDLAEETGQRNGATSDRPRKLGEGDFDALMPGAFQ</sequence>
<dbReference type="Gene3D" id="2.130.10.10">
    <property type="entry name" value="YVTN repeat-like/Quinoprotein amine dehydrogenase"/>
    <property type="match status" value="4"/>
</dbReference>
<feature type="region of interest" description="Disordered" evidence="3">
    <location>
        <begin position="1330"/>
        <end position="1358"/>
    </location>
</feature>
<dbReference type="InterPro" id="IPR036322">
    <property type="entry name" value="WD40_repeat_dom_sf"/>
</dbReference>
<feature type="repeat" description="WD" evidence="1">
    <location>
        <begin position="656"/>
        <end position="696"/>
    </location>
</feature>
<keyword evidence="2" id="KW-0175">Coiled coil</keyword>
<dbReference type="PANTHER" id="PTHR19879:SF9">
    <property type="entry name" value="TRANSCRIPTION INITIATION FACTOR TFIID SUBUNIT 5"/>
    <property type="match status" value="1"/>
</dbReference>
<evidence type="ECO:0000256" key="1">
    <source>
        <dbReference type="PROSITE-ProRule" id="PRU00221"/>
    </source>
</evidence>
<evidence type="ECO:0000256" key="2">
    <source>
        <dbReference type="SAM" id="Coils"/>
    </source>
</evidence>
<dbReference type="Pfam" id="PF00400">
    <property type="entry name" value="WD40"/>
    <property type="match status" value="9"/>
</dbReference>
<organism evidence="6 7">
    <name type="scientific">Sorangium cellulosum</name>
    <name type="common">Polyangium cellulosum</name>
    <dbReference type="NCBI Taxonomy" id="56"/>
    <lineage>
        <taxon>Bacteria</taxon>
        <taxon>Pseudomonadati</taxon>
        <taxon>Myxococcota</taxon>
        <taxon>Polyangia</taxon>
        <taxon>Polyangiales</taxon>
        <taxon>Polyangiaceae</taxon>
        <taxon>Sorangium</taxon>
    </lineage>
</organism>
<keyword evidence="4" id="KW-0472">Membrane</keyword>
<feature type="repeat" description="WD" evidence="1">
    <location>
        <begin position="502"/>
        <end position="534"/>
    </location>
</feature>
<accession>A0A2L0ELM6</accession>
<dbReference type="SMART" id="SM00320">
    <property type="entry name" value="WD40"/>
    <property type="match status" value="12"/>
</dbReference>
<dbReference type="EMBL" id="CP012673">
    <property type="protein sequence ID" value="AUX40190.1"/>
    <property type="molecule type" value="Genomic_DNA"/>
</dbReference>
<keyword evidence="4" id="KW-0812">Transmembrane</keyword>
<dbReference type="InterPro" id="IPR027417">
    <property type="entry name" value="P-loop_NTPase"/>
</dbReference>
<dbReference type="PANTHER" id="PTHR19879">
    <property type="entry name" value="TRANSCRIPTION INITIATION FACTOR TFIID"/>
    <property type="match status" value="1"/>
</dbReference>
<feature type="repeat" description="WD" evidence="1">
    <location>
        <begin position="1119"/>
        <end position="1151"/>
    </location>
</feature>
<dbReference type="CDD" id="cd00200">
    <property type="entry name" value="WD40"/>
    <property type="match status" value="1"/>
</dbReference>
<gene>
    <name evidence="6" type="ORF">SOCE26_015890</name>
</gene>
<name>A0A2L0ELM6_SORCE</name>
<dbReference type="PROSITE" id="PS50294">
    <property type="entry name" value="WD_REPEATS_REGION"/>
    <property type="match status" value="5"/>
</dbReference>
<feature type="coiled-coil region" evidence="2">
    <location>
        <begin position="420"/>
        <end position="454"/>
    </location>
</feature>
<evidence type="ECO:0000256" key="3">
    <source>
        <dbReference type="SAM" id="MobiDB-lite"/>
    </source>
</evidence>
<feature type="transmembrane region" description="Helical" evidence="4">
    <location>
        <begin position="395"/>
        <end position="416"/>
    </location>
</feature>